<dbReference type="InterPro" id="IPR046335">
    <property type="entry name" value="LacI/GalR-like_sensor"/>
</dbReference>
<name>A0A7Y7IF15_9MICC</name>
<dbReference type="Pfam" id="PF13377">
    <property type="entry name" value="Peripla_BP_3"/>
    <property type="match status" value="1"/>
</dbReference>
<gene>
    <name evidence="5" type="ORF">G6034_04125</name>
</gene>
<dbReference type="PRINTS" id="PR00036">
    <property type="entry name" value="HTHLACI"/>
</dbReference>
<dbReference type="Gene3D" id="1.10.260.40">
    <property type="entry name" value="lambda repressor-like DNA-binding domains"/>
    <property type="match status" value="1"/>
</dbReference>
<comment type="caution">
    <text evidence="5">The sequence shown here is derived from an EMBL/GenBank/DDBJ whole genome shotgun (WGS) entry which is preliminary data.</text>
</comment>
<dbReference type="Gene3D" id="3.40.50.2300">
    <property type="match status" value="2"/>
</dbReference>
<dbReference type="CDD" id="cd06267">
    <property type="entry name" value="PBP1_LacI_sugar_binding-like"/>
    <property type="match status" value="1"/>
</dbReference>
<dbReference type="EMBL" id="JAAMFM010000003">
    <property type="protein sequence ID" value="NVM94108.1"/>
    <property type="molecule type" value="Genomic_DNA"/>
</dbReference>
<evidence type="ECO:0000256" key="1">
    <source>
        <dbReference type="ARBA" id="ARBA00023015"/>
    </source>
</evidence>
<evidence type="ECO:0000313" key="6">
    <source>
        <dbReference type="Proteomes" id="UP000543556"/>
    </source>
</evidence>
<dbReference type="PANTHER" id="PTHR30146:SF138">
    <property type="entry name" value="TRANSCRIPTIONAL REGULATORY PROTEIN"/>
    <property type="match status" value="1"/>
</dbReference>
<dbReference type="Proteomes" id="UP000543556">
    <property type="component" value="Unassembled WGS sequence"/>
</dbReference>
<dbReference type="AlphaFoldDB" id="A0A7Y7IF15"/>
<accession>A0A7Y7IF15</accession>
<reference evidence="5 6" key="1">
    <citation type="submission" date="2020-02" db="EMBL/GenBank/DDBJ databases">
        <title>Genome sequence of strain AETb3-4.</title>
        <authorList>
            <person name="Gao J."/>
            <person name="Zhang X."/>
        </authorList>
    </citation>
    <scope>NUCLEOTIDE SEQUENCE [LARGE SCALE GENOMIC DNA]</scope>
    <source>
        <strain evidence="5 6">AETb3-4</strain>
    </source>
</reference>
<keyword evidence="2" id="KW-0238">DNA-binding</keyword>
<evidence type="ECO:0000256" key="2">
    <source>
        <dbReference type="ARBA" id="ARBA00023125"/>
    </source>
</evidence>
<proteinExistence type="predicted"/>
<dbReference type="InterPro" id="IPR000843">
    <property type="entry name" value="HTH_LacI"/>
</dbReference>
<feature type="domain" description="HTH lacI-type" evidence="4">
    <location>
        <begin position="10"/>
        <end position="65"/>
    </location>
</feature>
<dbReference type="PANTHER" id="PTHR30146">
    <property type="entry name" value="LACI-RELATED TRANSCRIPTIONAL REPRESSOR"/>
    <property type="match status" value="1"/>
</dbReference>
<dbReference type="SUPFAM" id="SSF47413">
    <property type="entry name" value="lambda repressor-like DNA-binding domains"/>
    <property type="match status" value="1"/>
</dbReference>
<organism evidence="5 6">
    <name type="scientific">Arthrobacter wenxiniae</name>
    <dbReference type="NCBI Taxonomy" id="2713570"/>
    <lineage>
        <taxon>Bacteria</taxon>
        <taxon>Bacillati</taxon>
        <taxon>Actinomycetota</taxon>
        <taxon>Actinomycetes</taxon>
        <taxon>Micrococcales</taxon>
        <taxon>Micrococcaceae</taxon>
        <taxon>Arthrobacter</taxon>
    </lineage>
</organism>
<dbReference type="InterPro" id="IPR010982">
    <property type="entry name" value="Lambda_DNA-bd_dom_sf"/>
</dbReference>
<dbReference type="Pfam" id="PF00356">
    <property type="entry name" value="LacI"/>
    <property type="match status" value="1"/>
</dbReference>
<evidence type="ECO:0000313" key="5">
    <source>
        <dbReference type="EMBL" id="NVM94108.1"/>
    </source>
</evidence>
<keyword evidence="1" id="KW-0805">Transcription regulation</keyword>
<evidence type="ECO:0000256" key="3">
    <source>
        <dbReference type="ARBA" id="ARBA00023163"/>
    </source>
</evidence>
<dbReference type="PROSITE" id="PS50932">
    <property type="entry name" value="HTH_LACI_2"/>
    <property type="match status" value="1"/>
</dbReference>
<dbReference type="CDD" id="cd01392">
    <property type="entry name" value="HTH_LacI"/>
    <property type="match status" value="1"/>
</dbReference>
<dbReference type="InterPro" id="IPR028082">
    <property type="entry name" value="Peripla_BP_I"/>
</dbReference>
<sequence length="337" mass="35646">MDPREGAGRATLRDVAKAAGVATSTVSRVLSDPGRISPKTAAAVMDAVRKLGYEARPHGPAGLAGKPRAVALLVPDITNPFYFDIIHGTQEQLKAAGYIQLLVDTEESADVEESSLNSMLSSSRGVILAASRLSTDALARAARDIPLVALNRNDAGVPAVLIDPSYGIHQAFQHLVSLDHRRVAYISGPAQSWSSQWRWQVFEEAARNYGIEAVRLGPYAPKQTSGAAAADALLTSRASACLAFNDLLAIGMLARLRTRGVTVPADVSIIGCDDIFGADFCNPPLTTITAPIEQAARVATSMLLNRLDGGSLATRQIAQLPTHLTVRESTGMAAADR</sequence>
<keyword evidence="3" id="KW-0804">Transcription</keyword>
<dbReference type="GO" id="GO:0003700">
    <property type="term" value="F:DNA-binding transcription factor activity"/>
    <property type="evidence" value="ECO:0007669"/>
    <property type="project" value="TreeGrafter"/>
</dbReference>
<evidence type="ECO:0000259" key="4">
    <source>
        <dbReference type="PROSITE" id="PS50932"/>
    </source>
</evidence>
<dbReference type="SMART" id="SM00354">
    <property type="entry name" value="HTH_LACI"/>
    <property type="match status" value="1"/>
</dbReference>
<protein>
    <submittedName>
        <fullName evidence="5">LacI family transcriptional regulator</fullName>
    </submittedName>
</protein>
<dbReference type="RefSeq" id="WP_176633825.1">
    <property type="nucleotide sequence ID" value="NZ_JAAMFM010000003.1"/>
</dbReference>
<dbReference type="GO" id="GO:0000976">
    <property type="term" value="F:transcription cis-regulatory region binding"/>
    <property type="evidence" value="ECO:0007669"/>
    <property type="project" value="TreeGrafter"/>
</dbReference>
<keyword evidence="6" id="KW-1185">Reference proteome</keyword>
<dbReference type="SUPFAM" id="SSF53822">
    <property type="entry name" value="Periplasmic binding protein-like I"/>
    <property type="match status" value="1"/>
</dbReference>